<protein>
    <submittedName>
        <fullName evidence="1">Uncharacterized protein</fullName>
    </submittedName>
</protein>
<dbReference type="Proteomes" id="UP001500359">
    <property type="component" value="Unassembled WGS sequence"/>
</dbReference>
<accession>A0ABN1LUD4</accession>
<evidence type="ECO:0000313" key="2">
    <source>
        <dbReference type="Proteomes" id="UP001500359"/>
    </source>
</evidence>
<sequence length="138" mass="15829">MTTIFDLRDEPDDWAVEINEDITVNFPDFFENNHRIGSPEWWESTEFDIANGKINHAGPLLDEGELIDVVSIETLDKDYNSASPYGGGMPEYVIERDDFWLHESVAVDKLVETESITIMPSGELDETSIYIETKVRVW</sequence>
<gene>
    <name evidence="1" type="ORF">GCM10009114_37450</name>
</gene>
<proteinExistence type="predicted"/>
<dbReference type="RefSeq" id="WP_343862771.1">
    <property type="nucleotide sequence ID" value="NZ_BAAAFD010000036.1"/>
</dbReference>
<organism evidence="1 2">
    <name type="scientific">Aliiglaciecola litoralis</name>
    <dbReference type="NCBI Taxonomy" id="582857"/>
    <lineage>
        <taxon>Bacteria</taxon>
        <taxon>Pseudomonadati</taxon>
        <taxon>Pseudomonadota</taxon>
        <taxon>Gammaproteobacteria</taxon>
        <taxon>Alteromonadales</taxon>
        <taxon>Alteromonadaceae</taxon>
        <taxon>Aliiglaciecola</taxon>
    </lineage>
</organism>
<name>A0ABN1LUD4_9ALTE</name>
<comment type="caution">
    <text evidence="1">The sequence shown here is derived from an EMBL/GenBank/DDBJ whole genome shotgun (WGS) entry which is preliminary data.</text>
</comment>
<reference evidence="1 2" key="1">
    <citation type="journal article" date="2019" name="Int. J. Syst. Evol. Microbiol.">
        <title>The Global Catalogue of Microorganisms (GCM) 10K type strain sequencing project: providing services to taxonomists for standard genome sequencing and annotation.</title>
        <authorList>
            <consortium name="The Broad Institute Genomics Platform"/>
            <consortium name="The Broad Institute Genome Sequencing Center for Infectious Disease"/>
            <person name="Wu L."/>
            <person name="Ma J."/>
        </authorList>
    </citation>
    <scope>NUCLEOTIDE SEQUENCE [LARGE SCALE GENOMIC DNA]</scope>
    <source>
        <strain evidence="1 2">JCM 15896</strain>
    </source>
</reference>
<evidence type="ECO:0000313" key="1">
    <source>
        <dbReference type="EMBL" id="GAA0860476.1"/>
    </source>
</evidence>
<keyword evidence="2" id="KW-1185">Reference proteome</keyword>
<dbReference type="EMBL" id="BAAAFD010000036">
    <property type="protein sequence ID" value="GAA0860476.1"/>
    <property type="molecule type" value="Genomic_DNA"/>
</dbReference>